<proteinExistence type="predicted"/>
<name>A0A9P7EHW2_9AGAM</name>
<reference evidence="1" key="1">
    <citation type="journal article" date="2020" name="New Phytol.">
        <title>Comparative genomics reveals dynamic genome evolution in host specialist ectomycorrhizal fungi.</title>
        <authorList>
            <person name="Lofgren L.A."/>
            <person name="Nguyen N.H."/>
            <person name="Vilgalys R."/>
            <person name="Ruytinx J."/>
            <person name="Liao H.L."/>
            <person name="Branco S."/>
            <person name="Kuo A."/>
            <person name="LaButti K."/>
            <person name="Lipzen A."/>
            <person name="Andreopoulos W."/>
            <person name="Pangilinan J."/>
            <person name="Riley R."/>
            <person name="Hundley H."/>
            <person name="Na H."/>
            <person name="Barry K."/>
            <person name="Grigoriev I.V."/>
            <person name="Stajich J.E."/>
            <person name="Kennedy P.G."/>
        </authorList>
    </citation>
    <scope>NUCLEOTIDE SEQUENCE</scope>
    <source>
        <strain evidence="1">MN1</strain>
    </source>
</reference>
<dbReference type="GeneID" id="64633565"/>
<evidence type="ECO:0000313" key="1">
    <source>
        <dbReference type="EMBL" id="KAG1821552.1"/>
    </source>
</evidence>
<dbReference type="AlphaFoldDB" id="A0A9P7EHW2"/>
<organism evidence="1 2">
    <name type="scientific">Suillus subaureus</name>
    <dbReference type="NCBI Taxonomy" id="48587"/>
    <lineage>
        <taxon>Eukaryota</taxon>
        <taxon>Fungi</taxon>
        <taxon>Dikarya</taxon>
        <taxon>Basidiomycota</taxon>
        <taxon>Agaricomycotina</taxon>
        <taxon>Agaricomycetes</taxon>
        <taxon>Agaricomycetidae</taxon>
        <taxon>Boletales</taxon>
        <taxon>Suillineae</taxon>
        <taxon>Suillaceae</taxon>
        <taxon>Suillus</taxon>
    </lineage>
</organism>
<sequence length="226" mass="25132">MEAQTPYLRLLAPGSNARGQLSNGSDDDSHTFRECRFISCIEGTLLPNTLGILQFAIGANRTLALLEFRDGRRELWGTHPNKTYASQRYARCLIATAQEMPYLVLKSPSRLDVVISIGSNDFGVLGIGTRRAMATPAVILFDHLTIEGRFINPSELIVESIVARPRHVVLHVRTVLNNEHALIGWDLARHSQLGDTKIVNYDGPHIVSLNIPLHRCRYVLSVSNTP</sequence>
<dbReference type="EMBL" id="JABBWG010000006">
    <property type="protein sequence ID" value="KAG1821552.1"/>
    <property type="molecule type" value="Genomic_DNA"/>
</dbReference>
<dbReference type="InterPro" id="IPR009091">
    <property type="entry name" value="RCC1/BLIP-II"/>
</dbReference>
<keyword evidence="2" id="KW-1185">Reference proteome</keyword>
<comment type="caution">
    <text evidence="1">The sequence shown here is derived from an EMBL/GenBank/DDBJ whole genome shotgun (WGS) entry which is preliminary data.</text>
</comment>
<dbReference type="SUPFAM" id="SSF50985">
    <property type="entry name" value="RCC1/BLIP-II"/>
    <property type="match status" value="1"/>
</dbReference>
<protein>
    <submittedName>
        <fullName evidence="1">Uncharacterized protein</fullName>
    </submittedName>
</protein>
<dbReference type="OrthoDB" id="5370059at2759"/>
<dbReference type="RefSeq" id="XP_041196292.1">
    <property type="nucleotide sequence ID" value="XM_041339549.1"/>
</dbReference>
<gene>
    <name evidence="1" type="ORF">BJ212DRAFT_1477432</name>
</gene>
<dbReference type="Gene3D" id="2.130.10.30">
    <property type="entry name" value="Regulator of chromosome condensation 1/beta-lactamase-inhibitor protein II"/>
    <property type="match status" value="1"/>
</dbReference>
<evidence type="ECO:0000313" key="2">
    <source>
        <dbReference type="Proteomes" id="UP000807769"/>
    </source>
</evidence>
<dbReference type="Proteomes" id="UP000807769">
    <property type="component" value="Unassembled WGS sequence"/>
</dbReference>
<accession>A0A9P7EHW2</accession>